<proteinExistence type="predicted"/>
<reference evidence="2" key="1">
    <citation type="journal article" date="2019" name="Microbiol. Resour. Announc.">
        <title>Draft Genome Sequences of Five Environmental Bacterial Isolates That Degrade Polyethylene Terephthalate Plastic.</title>
        <authorList>
            <person name="Leon-Zayas R."/>
            <person name="Roberts C."/>
            <person name="Vague M."/>
            <person name="Mellies J.L."/>
        </authorList>
    </citation>
    <scope>NUCLEOTIDE SEQUENCE</scope>
    <source>
        <strain evidence="2">13.2</strain>
    </source>
</reference>
<organism evidence="2">
    <name type="scientific">Pseudomonas sp. 13.2</name>
    <dbReference type="NCBI Taxonomy" id="3144665"/>
    <lineage>
        <taxon>Bacteria</taxon>
        <taxon>Pseudomonadati</taxon>
        <taxon>Pseudomonadota</taxon>
        <taxon>Gammaproteobacteria</taxon>
        <taxon>Pseudomonadales</taxon>
        <taxon>Pseudomonadaceae</taxon>
        <taxon>Pseudomonas</taxon>
    </lineage>
</organism>
<feature type="coiled-coil region" evidence="1">
    <location>
        <begin position="88"/>
        <end position="115"/>
    </location>
</feature>
<protein>
    <submittedName>
        <fullName evidence="2">Uncharacterized protein</fullName>
    </submittedName>
</protein>
<reference evidence="2" key="2">
    <citation type="submission" date="2024-05" db="EMBL/GenBank/DDBJ databases">
        <authorList>
            <person name="Mellies J."/>
            <person name="Newton I."/>
        </authorList>
    </citation>
    <scope>NUCLEOTIDE SEQUENCE</scope>
    <source>
        <strain evidence="2">13.2</strain>
    </source>
</reference>
<evidence type="ECO:0000256" key="1">
    <source>
        <dbReference type="SAM" id="Coils"/>
    </source>
</evidence>
<dbReference type="AlphaFoldDB" id="A0AAU7BF87"/>
<gene>
    <name evidence="2" type="ORF">ABH853_22225</name>
</gene>
<name>A0AAU7BF87_9PSED</name>
<sequence>MAVNILNSEKSDEEMRGWAVAVLDRSSPVPFTRDMKDSIRRGESFIAPVFQLPPSILMEPPESLKPLKEEKPTLRDLMINTVENYSICKKNSLKLESLQELLRKYEEIYNGKNKDKTNS</sequence>
<keyword evidence="1" id="KW-0175">Coiled coil</keyword>
<dbReference type="EMBL" id="CP157179">
    <property type="protein sequence ID" value="XBG31133.1"/>
    <property type="molecule type" value="Genomic_DNA"/>
</dbReference>
<accession>A0AAU7BF87</accession>
<evidence type="ECO:0000313" key="2">
    <source>
        <dbReference type="EMBL" id="XBG31133.1"/>
    </source>
</evidence>